<protein>
    <submittedName>
        <fullName evidence="2">Uncharacterized protein</fullName>
    </submittedName>
</protein>
<feature type="compositionally biased region" description="Gly residues" evidence="1">
    <location>
        <begin position="80"/>
        <end position="89"/>
    </location>
</feature>
<reference evidence="2 3" key="1">
    <citation type="submission" date="2020-01" db="EMBL/GenBank/DDBJ databases">
        <title>Investigation of new actinobacteria for the biodesulphurisation of diesel fuel.</title>
        <authorList>
            <person name="Athi Narayanan S.M."/>
        </authorList>
    </citation>
    <scope>NUCLEOTIDE SEQUENCE [LARGE SCALE GENOMIC DNA]</scope>
    <source>
        <strain evidence="2 3">213E</strain>
    </source>
</reference>
<dbReference type="RefSeq" id="WP_059036437.1">
    <property type="nucleotide sequence ID" value="NZ_JAADZU010000037.1"/>
</dbReference>
<name>A0A7K3LQP8_9ACTN</name>
<evidence type="ECO:0000313" key="3">
    <source>
        <dbReference type="Proteomes" id="UP000466307"/>
    </source>
</evidence>
<sequence length="89" mass="9613">MSDTDDRPTLRFNVTISPLDHKKLKQAALDVGTPAAVLARTLIQHGLDHIDDDAQLRASVEEAAAAERVRRREAARAGGRKGGGSNKKE</sequence>
<evidence type="ECO:0000313" key="2">
    <source>
        <dbReference type="EMBL" id="NDK90401.1"/>
    </source>
</evidence>
<comment type="caution">
    <text evidence="2">The sequence shown here is derived from an EMBL/GenBank/DDBJ whole genome shotgun (WGS) entry which is preliminary data.</text>
</comment>
<proteinExistence type="predicted"/>
<keyword evidence="3" id="KW-1185">Reference proteome</keyword>
<organism evidence="2 3">
    <name type="scientific">Gordonia desulfuricans</name>
    <dbReference type="NCBI Taxonomy" id="89051"/>
    <lineage>
        <taxon>Bacteria</taxon>
        <taxon>Bacillati</taxon>
        <taxon>Actinomycetota</taxon>
        <taxon>Actinomycetes</taxon>
        <taxon>Mycobacteriales</taxon>
        <taxon>Gordoniaceae</taxon>
        <taxon>Gordonia</taxon>
    </lineage>
</organism>
<dbReference type="AlphaFoldDB" id="A0A7K3LQP8"/>
<accession>A0A7K3LQP8</accession>
<evidence type="ECO:0000256" key="1">
    <source>
        <dbReference type="SAM" id="MobiDB-lite"/>
    </source>
</evidence>
<gene>
    <name evidence="2" type="ORF">GYA93_12550</name>
</gene>
<feature type="region of interest" description="Disordered" evidence="1">
    <location>
        <begin position="69"/>
        <end position="89"/>
    </location>
</feature>
<dbReference type="Proteomes" id="UP000466307">
    <property type="component" value="Unassembled WGS sequence"/>
</dbReference>
<dbReference type="EMBL" id="JAADZU010000037">
    <property type="protein sequence ID" value="NDK90401.1"/>
    <property type="molecule type" value="Genomic_DNA"/>
</dbReference>